<dbReference type="SUPFAM" id="SSF54768">
    <property type="entry name" value="dsRNA-binding domain-like"/>
    <property type="match status" value="1"/>
</dbReference>
<evidence type="ECO:0000259" key="2">
    <source>
        <dbReference type="PROSITE" id="PS50881"/>
    </source>
</evidence>
<evidence type="ECO:0000256" key="1">
    <source>
        <dbReference type="PROSITE-ProRule" id="PRU00268"/>
    </source>
</evidence>
<dbReference type="GO" id="GO:0005840">
    <property type="term" value="C:ribosome"/>
    <property type="evidence" value="ECO:0007669"/>
    <property type="project" value="UniProtKB-KW"/>
</dbReference>
<dbReference type="InterPro" id="IPR013810">
    <property type="entry name" value="Ribosomal_uS5_N"/>
</dbReference>
<reference evidence="4" key="1">
    <citation type="submission" date="2015-01" db="EMBL/GenBank/DDBJ databases">
        <authorList>
            <person name="Aksoy S."/>
            <person name="Warren W."/>
            <person name="Wilson R.K."/>
        </authorList>
    </citation>
    <scope>NUCLEOTIDE SEQUENCE [LARGE SCALE GENOMIC DNA]</scope>
    <source>
        <strain evidence="4">IAEA</strain>
    </source>
</reference>
<organism evidence="3 4">
    <name type="scientific">Glossina palpalis gambiensis</name>
    <dbReference type="NCBI Taxonomy" id="67801"/>
    <lineage>
        <taxon>Eukaryota</taxon>
        <taxon>Metazoa</taxon>
        <taxon>Ecdysozoa</taxon>
        <taxon>Arthropoda</taxon>
        <taxon>Hexapoda</taxon>
        <taxon>Insecta</taxon>
        <taxon>Pterygota</taxon>
        <taxon>Neoptera</taxon>
        <taxon>Endopterygota</taxon>
        <taxon>Diptera</taxon>
        <taxon>Brachycera</taxon>
        <taxon>Muscomorpha</taxon>
        <taxon>Hippoboscoidea</taxon>
        <taxon>Glossinidae</taxon>
        <taxon>Glossina</taxon>
    </lineage>
</organism>
<dbReference type="STRING" id="67801.A0A1B0BTF1"/>
<dbReference type="GO" id="GO:0003723">
    <property type="term" value="F:RNA binding"/>
    <property type="evidence" value="ECO:0007669"/>
    <property type="project" value="InterPro"/>
</dbReference>
<dbReference type="Proteomes" id="UP000092460">
    <property type="component" value="Unassembled WGS sequence"/>
</dbReference>
<evidence type="ECO:0000313" key="3">
    <source>
        <dbReference type="EnsemblMetazoa" id="GPPI039934-PA"/>
    </source>
</evidence>
<protein>
    <recommendedName>
        <fullName evidence="2">S5 DRBM domain-containing protein</fullName>
    </recommendedName>
</protein>
<proteinExistence type="predicted"/>
<name>A0A1B0BTF1_9MUSC</name>
<dbReference type="EnsemblMetazoa" id="GPPI039934-RA">
    <property type="protein sequence ID" value="GPPI039934-PA"/>
    <property type="gene ID" value="GPPI039934"/>
</dbReference>
<dbReference type="Pfam" id="PF00333">
    <property type="entry name" value="Ribosomal_S5"/>
    <property type="match status" value="1"/>
</dbReference>
<dbReference type="GO" id="GO:1990904">
    <property type="term" value="C:ribonucleoprotein complex"/>
    <property type="evidence" value="ECO:0007669"/>
    <property type="project" value="UniProtKB-UniRule"/>
</dbReference>
<dbReference type="GO" id="GO:0003735">
    <property type="term" value="F:structural constituent of ribosome"/>
    <property type="evidence" value="ECO:0007669"/>
    <property type="project" value="UniProtKB-UniRule"/>
</dbReference>
<dbReference type="Gene3D" id="3.30.230.10">
    <property type="match status" value="1"/>
</dbReference>
<keyword evidence="1" id="KW-0687">Ribonucleoprotein</keyword>
<dbReference type="GO" id="GO:0006412">
    <property type="term" value="P:translation"/>
    <property type="evidence" value="ECO:0007669"/>
    <property type="project" value="InterPro"/>
</dbReference>
<keyword evidence="1" id="KW-0689">Ribosomal protein</keyword>
<sequence>MSMQEQTHAGQSRRFKLFVAIGDNNGQIGFGGKYSKDVATATRTAIILGKFSMLPARCVRLIPALRGNGYSGSQKLLMMDDIVDCYTSTRGSTGTLRNFENVTYAVVAKIYAYLTPDL</sequence>
<keyword evidence="4" id="KW-1185">Reference proteome</keyword>
<dbReference type="PROSITE" id="PS50881">
    <property type="entry name" value="S5_DSRBD"/>
    <property type="match status" value="1"/>
</dbReference>
<dbReference type="VEuPathDB" id="VectorBase:GPPI039934"/>
<feature type="domain" description="S5 DRBM" evidence="2">
    <location>
        <begin position="1"/>
        <end position="56"/>
    </location>
</feature>
<dbReference type="AlphaFoldDB" id="A0A1B0BTF1"/>
<dbReference type="EMBL" id="JXJN01020114">
    <property type="status" value="NOT_ANNOTATED_CDS"/>
    <property type="molecule type" value="Genomic_DNA"/>
</dbReference>
<reference evidence="3" key="2">
    <citation type="submission" date="2020-05" db="UniProtKB">
        <authorList>
            <consortium name="EnsemblMetazoa"/>
        </authorList>
    </citation>
    <scope>IDENTIFICATION</scope>
    <source>
        <strain evidence="3">IAEA</strain>
    </source>
</reference>
<dbReference type="Gene3D" id="3.30.160.20">
    <property type="match status" value="1"/>
</dbReference>
<dbReference type="InterPro" id="IPR014721">
    <property type="entry name" value="Ribsml_uS5_D2-typ_fold_subgr"/>
</dbReference>
<accession>A0A1B0BTF1</accession>
<evidence type="ECO:0000313" key="4">
    <source>
        <dbReference type="Proteomes" id="UP000092460"/>
    </source>
</evidence>